<reference evidence="1" key="1">
    <citation type="submission" date="2022-10" db="EMBL/GenBank/DDBJ databases">
        <title>Complete Genome of Trichothecium roseum strain YXFP-22015, a Plant Pathogen Isolated from Citrus.</title>
        <authorList>
            <person name="Wang Y."/>
            <person name="Zhu L."/>
        </authorList>
    </citation>
    <scope>NUCLEOTIDE SEQUENCE</scope>
    <source>
        <strain evidence="1">YXFP-22015</strain>
    </source>
</reference>
<organism evidence="1 2">
    <name type="scientific">Trichothecium roseum</name>
    <dbReference type="NCBI Taxonomy" id="47278"/>
    <lineage>
        <taxon>Eukaryota</taxon>
        <taxon>Fungi</taxon>
        <taxon>Dikarya</taxon>
        <taxon>Ascomycota</taxon>
        <taxon>Pezizomycotina</taxon>
        <taxon>Sordariomycetes</taxon>
        <taxon>Hypocreomycetidae</taxon>
        <taxon>Hypocreales</taxon>
        <taxon>Hypocreales incertae sedis</taxon>
        <taxon>Trichothecium</taxon>
    </lineage>
</organism>
<comment type="caution">
    <text evidence="1">The sequence shown here is derived from an EMBL/GenBank/DDBJ whole genome shotgun (WGS) entry which is preliminary data.</text>
</comment>
<keyword evidence="2" id="KW-1185">Reference proteome</keyword>
<evidence type="ECO:0000313" key="2">
    <source>
        <dbReference type="Proteomes" id="UP001163324"/>
    </source>
</evidence>
<gene>
    <name evidence="1" type="ORF">N3K66_008203</name>
</gene>
<evidence type="ECO:0000313" key="1">
    <source>
        <dbReference type="EMBL" id="KAI9897181.1"/>
    </source>
</evidence>
<proteinExistence type="predicted"/>
<dbReference type="EMBL" id="CM047947">
    <property type="protein sequence ID" value="KAI9897181.1"/>
    <property type="molecule type" value="Genomic_DNA"/>
</dbReference>
<protein>
    <submittedName>
        <fullName evidence="1">Uncharacterized protein</fullName>
    </submittedName>
</protein>
<accession>A0ACC0UU49</accession>
<sequence length="564" mass="62883">MPARQDSRSQEGSNERSTRSRGGRAIFGTSRSIGLPGDQQGNRDGSSNNTSHRLQSRNWPSNAARRVERINSMDGEALEQRLMEAEQARLSSLERAMQTVLSTSVGLRGMPGVHDAPQSLESQYATYENDDEPDTTNDNVNAERMDEVSSRIWALLGRASSPDLAATLAAPRVPRQQNFPDQGRAQIKRRKIDSDKSAPNRKNFRYGQFGQVEPGQLVMEIVSCDGGMFSNESLYAAENILQNDNTVYCTKGNRCNIVLRHQGAIPFTLKELVIRGPTHMNYSHPSRVREGMVFVSMDHNDVLNRTAQYQIQYAPPATSLPSHSNPSDDPRDPSRGPPTEAGRSHDAWTTRWLERRNVGEARHIVSIRHHEDGSTSTRVSRHVPRLDDPEDEYRLAQMPPEFATPVPNFGVTTECSDEEEEDDAGNSRSYLLRPPDRIGNLPFEAADNELDDSEIDLIMSNARDVITAPRGGDLSLTEAWEASNNATQEAVRAVGGELLAPHARFSIEEKKCSCTIRFDPPVTGRFILLKMWNFHSASDSNIDIQSVIARGFAGPRYFPSVQMR</sequence>
<dbReference type="Proteomes" id="UP001163324">
    <property type="component" value="Chromosome 8"/>
</dbReference>
<name>A0ACC0UU49_9HYPO</name>